<feature type="domain" description="Tyr recombinase" evidence="6">
    <location>
        <begin position="172"/>
        <end position="345"/>
    </location>
</feature>
<organism evidence="7 8">
    <name type="scientific">Burkholderia contaminans</name>
    <dbReference type="NCBI Taxonomy" id="488447"/>
    <lineage>
        <taxon>Bacteria</taxon>
        <taxon>Pseudomonadati</taxon>
        <taxon>Pseudomonadota</taxon>
        <taxon>Betaproteobacteria</taxon>
        <taxon>Burkholderiales</taxon>
        <taxon>Burkholderiaceae</taxon>
        <taxon>Burkholderia</taxon>
        <taxon>Burkholderia cepacia complex</taxon>
    </lineage>
</organism>
<accession>A0A3N8PJE9</accession>
<dbReference type="PANTHER" id="PTHR30349">
    <property type="entry name" value="PHAGE INTEGRASE-RELATED"/>
    <property type="match status" value="1"/>
</dbReference>
<evidence type="ECO:0000256" key="3">
    <source>
        <dbReference type="ARBA" id="ARBA00023125"/>
    </source>
</evidence>
<dbReference type="CDD" id="cd00796">
    <property type="entry name" value="INT_Rci_Hp1_C"/>
    <property type="match status" value="1"/>
</dbReference>
<proteinExistence type="inferred from homology"/>
<keyword evidence="4" id="KW-0233">DNA recombination</keyword>
<dbReference type="EMBL" id="QTQV01000015">
    <property type="protein sequence ID" value="RQT11837.1"/>
    <property type="molecule type" value="Genomic_DNA"/>
</dbReference>
<evidence type="ECO:0000256" key="5">
    <source>
        <dbReference type="SAM" id="MobiDB-lite"/>
    </source>
</evidence>
<evidence type="ECO:0000313" key="8">
    <source>
        <dbReference type="Proteomes" id="UP000277921"/>
    </source>
</evidence>
<gene>
    <name evidence="7" type="ORF">DF051_24740</name>
</gene>
<dbReference type="Gene3D" id="1.10.150.130">
    <property type="match status" value="1"/>
</dbReference>
<dbReference type="Pfam" id="PF00589">
    <property type="entry name" value="Phage_integrase"/>
    <property type="match status" value="1"/>
</dbReference>
<comment type="caution">
    <text evidence="7">The sequence shown here is derived from an EMBL/GenBank/DDBJ whole genome shotgun (WGS) entry which is preliminary data.</text>
</comment>
<evidence type="ECO:0000256" key="1">
    <source>
        <dbReference type="ARBA" id="ARBA00008857"/>
    </source>
</evidence>
<dbReference type="Gene3D" id="1.10.443.10">
    <property type="entry name" value="Intergrase catalytic core"/>
    <property type="match status" value="1"/>
</dbReference>
<dbReference type="SUPFAM" id="SSF56349">
    <property type="entry name" value="DNA breaking-rejoining enzymes"/>
    <property type="match status" value="1"/>
</dbReference>
<keyword evidence="3" id="KW-0238">DNA-binding</keyword>
<evidence type="ECO:0000256" key="2">
    <source>
        <dbReference type="ARBA" id="ARBA00022908"/>
    </source>
</evidence>
<dbReference type="Proteomes" id="UP000277921">
    <property type="component" value="Unassembled WGS sequence"/>
</dbReference>
<dbReference type="PROSITE" id="PS51898">
    <property type="entry name" value="TYR_RECOMBINASE"/>
    <property type="match status" value="1"/>
</dbReference>
<reference evidence="7 8" key="1">
    <citation type="submission" date="2018-08" db="EMBL/GenBank/DDBJ databases">
        <title>Comparative analysis of Burkholderia isolates from Puerto Rico.</title>
        <authorList>
            <person name="Hall C."/>
            <person name="Sahl J."/>
            <person name="Wagner D."/>
        </authorList>
    </citation>
    <scope>NUCLEOTIDE SEQUENCE [LARGE SCALE GENOMIC DNA]</scope>
    <source>
        <strain evidence="7 8">Bp9025</strain>
    </source>
</reference>
<dbReference type="PANTHER" id="PTHR30349:SF64">
    <property type="entry name" value="PROPHAGE INTEGRASE INTD-RELATED"/>
    <property type="match status" value="1"/>
</dbReference>
<comment type="similarity">
    <text evidence="1">Belongs to the 'phage' integrase family.</text>
</comment>
<dbReference type="GO" id="GO:0006310">
    <property type="term" value="P:DNA recombination"/>
    <property type="evidence" value="ECO:0007669"/>
    <property type="project" value="UniProtKB-KW"/>
</dbReference>
<feature type="region of interest" description="Disordered" evidence="5">
    <location>
        <begin position="13"/>
        <end position="32"/>
    </location>
</feature>
<sequence>MSLYKRKTSPNWQYKLYPPGGGPPVQGSTGTRDKAQAQEFHDRLKVDLWNQARLGTKPRHSWNDAVVRYVGERAGLASLETSKIHLRWLDRHLSGVALADIDRNRVDAIALAKRQEPRTVRTRHGIVETDRAVSDGTVRRVIGVLKSVLNAAVEWEWLERAPVTKRAKIVSKRIRWLTPAEAERLLAELPAHLADMARFSLETGLRRANVTGLRWSQVDLARRVAWIHPDQAKARKAITVPLSETAIAVLRRQHANPRAPECADSVFTYRGRPVYQTATAAWAKALQRAGLSDFRWHDLRHTWASWHVQRGTPLQVLKELGGWETMEMVQRYAHLSADHLAQWVAPLTAEPVPVPTAIQLQRDNATNGENR</sequence>
<dbReference type="AlphaFoldDB" id="A0A3N8PJE9"/>
<dbReference type="GO" id="GO:0015074">
    <property type="term" value="P:DNA integration"/>
    <property type="evidence" value="ECO:0007669"/>
    <property type="project" value="UniProtKB-KW"/>
</dbReference>
<keyword evidence="2" id="KW-0229">DNA integration</keyword>
<protein>
    <submittedName>
        <fullName evidence="7">Site-specific integrase</fullName>
    </submittedName>
</protein>
<dbReference type="InterPro" id="IPR002104">
    <property type="entry name" value="Integrase_catalytic"/>
</dbReference>
<dbReference type="InterPro" id="IPR011010">
    <property type="entry name" value="DNA_brk_join_enz"/>
</dbReference>
<evidence type="ECO:0000256" key="4">
    <source>
        <dbReference type="ARBA" id="ARBA00023172"/>
    </source>
</evidence>
<dbReference type="InterPro" id="IPR010998">
    <property type="entry name" value="Integrase_recombinase_N"/>
</dbReference>
<evidence type="ECO:0000259" key="6">
    <source>
        <dbReference type="PROSITE" id="PS51898"/>
    </source>
</evidence>
<dbReference type="GO" id="GO:0003677">
    <property type="term" value="F:DNA binding"/>
    <property type="evidence" value="ECO:0007669"/>
    <property type="project" value="UniProtKB-KW"/>
</dbReference>
<dbReference type="InterPro" id="IPR013762">
    <property type="entry name" value="Integrase-like_cat_sf"/>
</dbReference>
<dbReference type="InterPro" id="IPR050090">
    <property type="entry name" value="Tyrosine_recombinase_XerCD"/>
</dbReference>
<evidence type="ECO:0000313" key="7">
    <source>
        <dbReference type="EMBL" id="RQT11837.1"/>
    </source>
</evidence>
<name>A0A3N8PJE9_9BURK</name>